<name>A0A0D5NPP3_9BACL</name>
<dbReference type="NCBIfam" id="TIGR02644">
    <property type="entry name" value="Y_phosphoryl"/>
    <property type="match status" value="1"/>
</dbReference>
<evidence type="ECO:0000256" key="7">
    <source>
        <dbReference type="ARBA" id="ARBA00014680"/>
    </source>
</evidence>
<dbReference type="HOGENOM" id="CLU_025040_0_1_9"/>
<dbReference type="SUPFAM" id="SSF54680">
    <property type="entry name" value="Pyrimidine nucleoside phosphorylase C-terminal domain"/>
    <property type="match status" value="1"/>
</dbReference>
<dbReference type="SUPFAM" id="SSF52418">
    <property type="entry name" value="Nucleoside phosphorylase/phosphoribosyltransferase catalytic domain"/>
    <property type="match status" value="1"/>
</dbReference>
<comment type="similarity">
    <text evidence="4">Belongs to the thymidine/pyrimidine-nucleoside phosphorylase family.</text>
</comment>
<evidence type="ECO:0000256" key="10">
    <source>
        <dbReference type="ARBA" id="ARBA00048453"/>
    </source>
</evidence>
<dbReference type="Gene3D" id="3.90.1170.30">
    <property type="entry name" value="Pyrimidine nucleoside phosphorylase-like, C-terminal domain"/>
    <property type="match status" value="1"/>
</dbReference>
<comment type="subunit">
    <text evidence="5">Homodimer.</text>
</comment>
<sequence length="447" mass="46639">MRMVDLIHKKRNGGELTAAEIQTIIDGYCRGDIPDYQMSAWAMAVYFQGMTPVETANLTLAIAESGDTVDLSQIPGVKADKHSTGGVGDKTTLILGPIVAAAGIPVAKMSGRGLGHTGGTIDKLESIAGFRTELTQEQFFRQVNEIGLAVIGQSGNLTPADKKLYALRDVTATVESIPLIASSVMSKKIAAGADAIVLDVKTGSGAFMKTVEQSEELAHAMVEIGTEVGRNTAAVISDMDQPLGFAVGNALEVAEAVATLQGKGPEDLTELCVELAAHMTVLAGKAADIYEAKKLVRELLASGAALAKFRQFVAAQGGDDAFVDDLRRLPQAEYVFAAKSPAEGYIGAIDAEELGIAAMMLGAGRATKDDTIDHAVGIVLNLKVGDRVAAGEALARVHAAAPESEPAVRQALERLLGAFTITPEPPKLRPLVLSVVTAAGTERTAAQ</sequence>
<dbReference type="NCBIfam" id="NF004490">
    <property type="entry name" value="PRK05820.1"/>
    <property type="match status" value="1"/>
</dbReference>
<dbReference type="SMART" id="SM00941">
    <property type="entry name" value="PYNP_C"/>
    <property type="match status" value="1"/>
</dbReference>
<dbReference type="GO" id="GO:0006206">
    <property type="term" value="P:pyrimidine nucleobase metabolic process"/>
    <property type="evidence" value="ECO:0007669"/>
    <property type="project" value="InterPro"/>
</dbReference>
<evidence type="ECO:0000256" key="11">
    <source>
        <dbReference type="ARBA" id="ARBA00048525"/>
    </source>
</evidence>
<dbReference type="EC" id="2.4.2.2" evidence="6"/>
<comment type="catalytic activity">
    <reaction evidence="11">
        <text>thymidine + phosphate = 2-deoxy-alpha-D-ribose 1-phosphate + thymine</text>
        <dbReference type="Rhea" id="RHEA:16037"/>
        <dbReference type="ChEBI" id="CHEBI:17748"/>
        <dbReference type="ChEBI" id="CHEBI:17821"/>
        <dbReference type="ChEBI" id="CHEBI:43474"/>
        <dbReference type="ChEBI" id="CHEBI:57259"/>
        <dbReference type="EC" id="2.4.2.2"/>
    </reaction>
</comment>
<evidence type="ECO:0000256" key="2">
    <source>
        <dbReference type="ARBA" id="ARBA00001958"/>
    </source>
</evidence>
<dbReference type="InterPro" id="IPR017872">
    <property type="entry name" value="Pyrmidine_PPase_CS"/>
</dbReference>
<keyword evidence="8 13" id="KW-0328">Glycosyltransferase</keyword>
<dbReference type="InterPro" id="IPR018090">
    <property type="entry name" value="Pyrmidine_PPas_bac/euk"/>
</dbReference>
<dbReference type="GO" id="GO:0004645">
    <property type="term" value="F:1,4-alpha-oligoglucan phosphorylase activity"/>
    <property type="evidence" value="ECO:0007669"/>
    <property type="project" value="InterPro"/>
</dbReference>
<dbReference type="Proteomes" id="UP000032633">
    <property type="component" value="Chromosome"/>
</dbReference>
<dbReference type="InterPro" id="IPR035902">
    <property type="entry name" value="Nuc_phospho_transferase"/>
</dbReference>
<evidence type="ECO:0000259" key="12">
    <source>
        <dbReference type="SMART" id="SM00941"/>
    </source>
</evidence>
<dbReference type="InterPro" id="IPR036320">
    <property type="entry name" value="Glycosyl_Trfase_fam3_N_dom_sf"/>
</dbReference>
<dbReference type="GO" id="GO:0005829">
    <property type="term" value="C:cytosol"/>
    <property type="evidence" value="ECO:0007669"/>
    <property type="project" value="TreeGrafter"/>
</dbReference>
<dbReference type="PIRSF" id="PIRSF000478">
    <property type="entry name" value="TP_PyNP"/>
    <property type="match status" value="1"/>
</dbReference>
<dbReference type="GO" id="GO:0006213">
    <property type="term" value="P:pyrimidine nucleoside metabolic process"/>
    <property type="evidence" value="ECO:0007669"/>
    <property type="project" value="InterPro"/>
</dbReference>
<reference evidence="14" key="2">
    <citation type="submission" date="2015-03" db="EMBL/GenBank/DDBJ databases">
        <title>Genome sequence of Paenibacillus beijingensis strain DSM 24997T.</title>
        <authorList>
            <person name="Kwak Y."/>
            <person name="Shin J.-H."/>
        </authorList>
    </citation>
    <scope>NUCLEOTIDE SEQUENCE [LARGE SCALE GENOMIC DNA]</scope>
    <source>
        <strain evidence="14">DSM 24997</strain>
    </source>
</reference>
<comment type="cofactor">
    <cofactor evidence="2">
        <name>K(+)</name>
        <dbReference type="ChEBI" id="CHEBI:29103"/>
    </cofactor>
</comment>
<dbReference type="PANTHER" id="PTHR10515:SF0">
    <property type="entry name" value="THYMIDINE PHOSPHORYLASE"/>
    <property type="match status" value="1"/>
</dbReference>
<dbReference type="KEGG" id="pbj:VN24_25085"/>
<dbReference type="Pfam" id="PF00591">
    <property type="entry name" value="Glycos_transf_3"/>
    <property type="match status" value="1"/>
</dbReference>
<comment type="catalytic activity">
    <reaction evidence="1">
        <text>2'-deoxyuridine + phosphate = 2-deoxy-alpha-D-ribose 1-phosphate + uracil</text>
        <dbReference type="Rhea" id="RHEA:22824"/>
        <dbReference type="ChEBI" id="CHEBI:16450"/>
        <dbReference type="ChEBI" id="CHEBI:17568"/>
        <dbReference type="ChEBI" id="CHEBI:43474"/>
        <dbReference type="ChEBI" id="CHEBI:57259"/>
        <dbReference type="EC" id="2.4.2.2"/>
    </reaction>
</comment>
<dbReference type="STRING" id="1126833.VN24_25085"/>
<dbReference type="PATRIC" id="fig|1126833.4.peg.5513"/>
<dbReference type="GO" id="GO:0047847">
    <property type="term" value="F:deoxyuridine phosphorylase activity"/>
    <property type="evidence" value="ECO:0007669"/>
    <property type="project" value="RHEA"/>
</dbReference>
<dbReference type="InterPro" id="IPR013102">
    <property type="entry name" value="PYNP_C"/>
</dbReference>
<dbReference type="Pfam" id="PF02885">
    <property type="entry name" value="Glycos_trans_3N"/>
    <property type="match status" value="1"/>
</dbReference>
<dbReference type="PROSITE" id="PS00647">
    <property type="entry name" value="THYMID_PHOSPHORYLASE"/>
    <property type="match status" value="1"/>
</dbReference>
<dbReference type="Gene3D" id="3.40.1030.10">
    <property type="entry name" value="Nucleoside phosphorylase/phosphoribosyltransferase catalytic domain"/>
    <property type="match status" value="1"/>
</dbReference>
<dbReference type="SUPFAM" id="SSF47648">
    <property type="entry name" value="Nucleoside phosphorylase/phosphoribosyltransferase N-terminal domain"/>
    <property type="match status" value="1"/>
</dbReference>
<dbReference type="InterPro" id="IPR000053">
    <property type="entry name" value="Thymidine/pyrmidine_PPase"/>
</dbReference>
<evidence type="ECO:0000256" key="6">
    <source>
        <dbReference type="ARBA" id="ARBA00011889"/>
    </source>
</evidence>
<evidence type="ECO:0000256" key="1">
    <source>
        <dbReference type="ARBA" id="ARBA00001066"/>
    </source>
</evidence>
<dbReference type="EMBL" id="CP011058">
    <property type="protein sequence ID" value="AJY77226.1"/>
    <property type="molecule type" value="Genomic_DNA"/>
</dbReference>
<proteinExistence type="inferred from homology"/>
<evidence type="ECO:0000256" key="9">
    <source>
        <dbReference type="ARBA" id="ARBA00022679"/>
    </source>
</evidence>
<dbReference type="OrthoDB" id="9763887at2"/>
<dbReference type="GO" id="GO:0009032">
    <property type="term" value="F:thymidine phosphorylase activity"/>
    <property type="evidence" value="ECO:0007669"/>
    <property type="project" value="TreeGrafter"/>
</dbReference>
<feature type="domain" description="Pyrimidine nucleoside phosphorylase C-terminal" evidence="12">
    <location>
        <begin position="345"/>
        <end position="422"/>
    </location>
</feature>
<protein>
    <recommendedName>
        <fullName evidence="7">Pyrimidine-nucleoside phosphorylase</fullName>
        <ecNumber evidence="6">2.4.2.2</ecNumber>
    </recommendedName>
</protein>
<dbReference type="GO" id="GO:0004850">
    <property type="term" value="F:uridine phosphorylase activity"/>
    <property type="evidence" value="ECO:0007669"/>
    <property type="project" value="RHEA"/>
</dbReference>
<dbReference type="PANTHER" id="PTHR10515">
    <property type="entry name" value="THYMIDINE PHOSPHORYLASE"/>
    <property type="match status" value="1"/>
</dbReference>
<gene>
    <name evidence="13" type="primary">deoA</name>
    <name evidence="13" type="ORF">VN24_25085</name>
</gene>
<accession>A0A0D5NPP3</accession>
<dbReference type="NCBIfam" id="NF004747">
    <property type="entry name" value="PRK06078.1"/>
    <property type="match status" value="1"/>
</dbReference>
<dbReference type="FunFam" id="3.40.1030.10:FF:000003">
    <property type="entry name" value="Pyrimidine-nucleoside phosphorylase"/>
    <property type="match status" value="1"/>
</dbReference>
<evidence type="ECO:0000313" key="13">
    <source>
        <dbReference type="EMBL" id="AJY77226.1"/>
    </source>
</evidence>
<evidence type="ECO:0000256" key="5">
    <source>
        <dbReference type="ARBA" id="ARBA00011738"/>
    </source>
</evidence>
<dbReference type="Pfam" id="PF07831">
    <property type="entry name" value="PYNP_C"/>
    <property type="match status" value="1"/>
</dbReference>
<evidence type="ECO:0000256" key="4">
    <source>
        <dbReference type="ARBA" id="ARBA00006915"/>
    </source>
</evidence>
<dbReference type="RefSeq" id="WP_045672651.1">
    <property type="nucleotide sequence ID" value="NZ_CP011058.1"/>
</dbReference>
<evidence type="ECO:0000256" key="8">
    <source>
        <dbReference type="ARBA" id="ARBA00022676"/>
    </source>
</evidence>
<evidence type="ECO:0000256" key="3">
    <source>
        <dbReference type="ARBA" id="ARBA00003877"/>
    </source>
</evidence>
<keyword evidence="9 13" id="KW-0808">Transferase</keyword>
<dbReference type="InterPro" id="IPR017459">
    <property type="entry name" value="Glycosyl_Trfase_fam3_N_dom"/>
</dbReference>
<comment type="catalytic activity">
    <reaction evidence="10">
        <text>uridine + phosphate = alpha-D-ribose 1-phosphate + uracil</text>
        <dbReference type="Rhea" id="RHEA:24388"/>
        <dbReference type="ChEBI" id="CHEBI:16704"/>
        <dbReference type="ChEBI" id="CHEBI:17568"/>
        <dbReference type="ChEBI" id="CHEBI:43474"/>
        <dbReference type="ChEBI" id="CHEBI:57720"/>
        <dbReference type="EC" id="2.4.2.2"/>
    </reaction>
</comment>
<reference evidence="13 14" key="1">
    <citation type="journal article" date="2015" name="J. Biotechnol.">
        <title>Complete genome sequence of Paenibacillus beijingensis 7188(T) (=DSM 24997(T)), a novel rhizobacterium from jujube garden soil.</title>
        <authorList>
            <person name="Kwak Y."/>
            <person name="Shin J.H."/>
        </authorList>
    </citation>
    <scope>NUCLEOTIDE SEQUENCE [LARGE SCALE GENOMIC DNA]</scope>
    <source>
        <strain evidence="13 14">DSM 24997</strain>
    </source>
</reference>
<dbReference type="InterPro" id="IPR000312">
    <property type="entry name" value="Glycosyl_Trfase_fam3"/>
</dbReference>
<evidence type="ECO:0000313" key="14">
    <source>
        <dbReference type="Proteomes" id="UP000032633"/>
    </source>
</evidence>
<organism evidence="13 14">
    <name type="scientific">Paenibacillus beijingensis</name>
    <dbReference type="NCBI Taxonomy" id="1126833"/>
    <lineage>
        <taxon>Bacteria</taxon>
        <taxon>Bacillati</taxon>
        <taxon>Bacillota</taxon>
        <taxon>Bacilli</taxon>
        <taxon>Bacillales</taxon>
        <taxon>Paenibacillaceae</taxon>
        <taxon>Paenibacillus</taxon>
    </lineage>
</organism>
<dbReference type="AlphaFoldDB" id="A0A0D5NPP3"/>
<dbReference type="Gene3D" id="1.20.970.10">
    <property type="entry name" value="Transferase, Pyrimidine Nucleoside Phosphorylase, Chain C"/>
    <property type="match status" value="1"/>
</dbReference>
<comment type="function">
    <text evidence="3">Catalyzes phosphorolysis of the pyrimidine nucleosides uridine, thymidine and 2'-deoxyuridine with the formation of the corresponding pyrimidine base and ribose-1-phosphate.</text>
</comment>
<keyword evidence="14" id="KW-1185">Reference proteome</keyword>
<dbReference type="InterPro" id="IPR036566">
    <property type="entry name" value="PYNP-like_C_sf"/>
</dbReference>